<keyword evidence="3" id="KW-1185">Reference proteome</keyword>
<dbReference type="AlphaFoldDB" id="U7D572"/>
<accession>U7D572</accession>
<dbReference type="Gene3D" id="3.40.50.2000">
    <property type="entry name" value="Glycogen Phosphorylase B"/>
    <property type="match status" value="2"/>
</dbReference>
<dbReference type="SUPFAM" id="SSF53756">
    <property type="entry name" value="UDP-Glycosyltransferase/glycogen phosphorylase"/>
    <property type="match status" value="1"/>
</dbReference>
<reference evidence="2 3" key="1">
    <citation type="journal article" date="2013" name="Environ. Microbiol.">
        <title>Genome analysis of Chitinivibrio alkaliphilus gen. nov., sp. nov., a novel extremely haloalkaliphilic anaerobic chitinolytic bacterium from the candidate phylum Termite Group 3.</title>
        <authorList>
            <person name="Sorokin D.Y."/>
            <person name="Gumerov V.M."/>
            <person name="Rakitin A.L."/>
            <person name="Beletsky A.V."/>
            <person name="Damste J.S."/>
            <person name="Muyzer G."/>
            <person name="Mardanov A.V."/>
            <person name="Ravin N.V."/>
        </authorList>
    </citation>
    <scope>NUCLEOTIDE SEQUENCE [LARGE SCALE GENOMIC DNA]</scope>
    <source>
        <strain evidence="2 3">ACht1</strain>
    </source>
</reference>
<dbReference type="Proteomes" id="UP000017148">
    <property type="component" value="Unassembled WGS sequence"/>
</dbReference>
<organism evidence="2 3">
    <name type="scientific">Chitinivibrio alkaliphilus ACht1</name>
    <dbReference type="NCBI Taxonomy" id="1313304"/>
    <lineage>
        <taxon>Bacteria</taxon>
        <taxon>Pseudomonadati</taxon>
        <taxon>Fibrobacterota</taxon>
        <taxon>Chitinivibrionia</taxon>
        <taxon>Chitinivibrionales</taxon>
        <taxon>Chitinivibrionaceae</taxon>
        <taxon>Chitinivibrio</taxon>
    </lineage>
</organism>
<protein>
    <submittedName>
        <fullName evidence="2">GT1_YagM_like family glycosyltransferase</fullName>
    </submittedName>
</protein>
<sequence>MKILYTIPYPHFFSQHDGVGGHIAHCMGILAAMKEQGHEVLFMSEESYPHLEEYTHAVITHPKTTTGPASRLLWLAGFFSALKKEIDRHAPDVVYMRYSASAALLFPLLKKALGTTKLILEVNSLGSQHKPILRVFDKPMLGMAHRVVCISRLLGEYVENTLAIPCRVVPNGISPERIPEELIEKASLTPHSPLRIVYAGLLKPQYGLETAVEALDGLVDKHPLEFIFYGDGPLMPQLRDMAEKRPWLHLAGPIDFADMPRHLVKADVLFYPTSTFNSFQSPTKLFEYMAAARPIVAAQTKQTTELLEEGALGQLFEIDSPDEIRTGLEWVVSHWDLACEQASLARKKVLENHTWTARLTEILSGEDAS</sequence>
<dbReference type="Pfam" id="PF13692">
    <property type="entry name" value="Glyco_trans_1_4"/>
    <property type="match status" value="1"/>
</dbReference>
<evidence type="ECO:0000313" key="2">
    <source>
        <dbReference type="EMBL" id="ERP31093.1"/>
    </source>
</evidence>
<dbReference type="EMBL" id="ASJR01000020">
    <property type="protein sequence ID" value="ERP31093.1"/>
    <property type="molecule type" value="Genomic_DNA"/>
</dbReference>
<dbReference type="PANTHER" id="PTHR45947:SF3">
    <property type="entry name" value="SULFOQUINOVOSYL TRANSFERASE SQD2"/>
    <property type="match status" value="1"/>
</dbReference>
<name>U7D572_9BACT</name>
<feature type="domain" description="Glycosyltransferase subfamily 4-like N-terminal" evidence="1">
    <location>
        <begin position="19"/>
        <end position="177"/>
    </location>
</feature>
<dbReference type="GO" id="GO:0016757">
    <property type="term" value="F:glycosyltransferase activity"/>
    <property type="evidence" value="ECO:0007669"/>
    <property type="project" value="TreeGrafter"/>
</dbReference>
<comment type="caution">
    <text evidence="2">The sequence shown here is derived from an EMBL/GenBank/DDBJ whole genome shotgun (WGS) entry which is preliminary data.</text>
</comment>
<proteinExistence type="predicted"/>
<dbReference type="Pfam" id="PF13439">
    <property type="entry name" value="Glyco_transf_4"/>
    <property type="match status" value="1"/>
</dbReference>
<gene>
    <name evidence="2" type="ORF">CALK_2056</name>
</gene>
<dbReference type="RefSeq" id="WP_022637468.1">
    <property type="nucleotide sequence ID" value="NZ_ASJR01000020.1"/>
</dbReference>
<dbReference type="InterPro" id="IPR050194">
    <property type="entry name" value="Glycosyltransferase_grp1"/>
</dbReference>
<dbReference type="OrthoDB" id="9815351at2"/>
<evidence type="ECO:0000259" key="1">
    <source>
        <dbReference type="Pfam" id="PF13439"/>
    </source>
</evidence>
<dbReference type="InterPro" id="IPR028098">
    <property type="entry name" value="Glyco_trans_4-like_N"/>
</dbReference>
<keyword evidence="2" id="KW-0808">Transferase</keyword>
<evidence type="ECO:0000313" key="3">
    <source>
        <dbReference type="Proteomes" id="UP000017148"/>
    </source>
</evidence>
<dbReference type="STRING" id="1313304.CALK_2056"/>
<dbReference type="eggNOG" id="COG0438">
    <property type="taxonomic scope" value="Bacteria"/>
</dbReference>
<dbReference type="PANTHER" id="PTHR45947">
    <property type="entry name" value="SULFOQUINOVOSYL TRANSFERASE SQD2"/>
    <property type="match status" value="1"/>
</dbReference>